<evidence type="ECO:0000256" key="2">
    <source>
        <dbReference type="ARBA" id="ARBA00022777"/>
    </source>
</evidence>
<dbReference type="Proteomes" id="UP000230423">
    <property type="component" value="Unassembled WGS sequence"/>
</dbReference>
<evidence type="ECO:0000256" key="1">
    <source>
        <dbReference type="ARBA" id="ARBA00022679"/>
    </source>
</evidence>
<dbReference type="GO" id="GO:0042352">
    <property type="term" value="P:GDP-L-fucose salvage"/>
    <property type="evidence" value="ECO:0007669"/>
    <property type="project" value="TreeGrafter"/>
</dbReference>
<dbReference type="InterPro" id="IPR052203">
    <property type="entry name" value="GHMP_Kinase-Related"/>
</dbReference>
<name>A0A2G9UYZ4_TELCI</name>
<evidence type="ECO:0000313" key="4">
    <source>
        <dbReference type="Proteomes" id="UP000230423"/>
    </source>
</evidence>
<keyword evidence="2" id="KW-0418">Kinase</keyword>
<dbReference type="EMBL" id="KZ345198">
    <property type="protein sequence ID" value="PIO74952.1"/>
    <property type="molecule type" value="Genomic_DNA"/>
</dbReference>
<evidence type="ECO:0000313" key="3">
    <source>
        <dbReference type="EMBL" id="PIO74952.1"/>
    </source>
</evidence>
<gene>
    <name evidence="3" type="ORF">TELCIR_03031</name>
</gene>
<dbReference type="AlphaFoldDB" id="A0A2G9UYZ4"/>
<proteinExistence type="predicted"/>
<dbReference type="PANTHER" id="PTHR32463">
    <property type="entry name" value="L-FUCOSE KINASE"/>
    <property type="match status" value="1"/>
</dbReference>
<accession>A0A2G9UYZ4</accession>
<dbReference type="OrthoDB" id="271303at2759"/>
<keyword evidence="1" id="KW-0808">Transferase</keyword>
<organism evidence="3 4">
    <name type="scientific">Teladorsagia circumcincta</name>
    <name type="common">Brown stomach worm</name>
    <name type="synonym">Ostertagia circumcincta</name>
    <dbReference type="NCBI Taxonomy" id="45464"/>
    <lineage>
        <taxon>Eukaryota</taxon>
        <taxon>Metazoa</taxon>
        <taxon>Ecdysozoa</taxon>
        <taxon>Nematoda</taxon>
        <taxon>Chromadorea</taxon>
        <taxon>Rhabditida</taxon>
        <taxon>Rhabditina</taxon>
        <taxon>Rhabditomorpha</taxon>
        <taxon>Strongyloidea</taxon>
        <taxon>Trichostrongylidae</taxon>
        <taxon>Teladorsagia</taxon>
    </lineage>
</organism>
<keyword evidence="4" id="KW-1185">Reference proteome</keyword>
<sequence length="321" mass="35923">MVKSLSYRCHSAGKNPRVVLALLYLPPSVSTRFLSLYSVYPISRCTYYGVDSGTLGLKLSLFFDMIMATCLPEAEFVSSHLETNKSDRNFNLLEQARREIWKRFHLCKSRALCSQSAPHCARALMLTAEYLVIRARGRGGLRSGPAANPVFTRIFDSIRKSSEGNHHVRELFHVVKEDWLRSETKMIRADLATPIICTLLARHFEAAAQIFTQREVERICQKHFIVIPSEGRYAIPESVTVEAAARIDLFGGWLDTPPITLHAQPSAVINMAKPIACRIRHGLGVGITVRCGETQIVLSCARDIYESHNKPANPGKCSSHD</sequence>
<dbReference type="GO" id="GO:0050201">
    <property type="term" value="F:fucokinase activity"/>
    <property type="evidence" value="ECO:0007669"/>
    <property type="project" value="TreeGrafter"/>
</dbReference>
<dbReference type="PANTHER" id="PTHR32463:SF0">
    <property type="entry name" value="L-FUCOSE KINASE"/>
    <property type="match status" value="1"/>
</dbReference>
<reference evidence="3 4" key="1">
    <citation type="submission" date="2015-09" db="EMBL/GenBank/DDBJ databases">
        <title>Draft genome of the parasitic nematode Teladorsagia circumcincta isolate WARC Sus (inbred).</title>
        <authorList>
            <person name="Mitreva M."/>
        </authorList>
    </citation>
    <scope>NUCLEOTIDE SEQUENCE [LARGE SCALE GENOMIC DNA]</scope>
    <source>
        <strain evidence="3 4">S</strain>
    </source>
</reference>
<protein>
    <submittedName>
        <fullName evidence="3">Uncharacterized protein</fullName>
    </submittedName>
</protein>